<dbReference type="InterPro" id="IPR025520">
    <property type="entry name" value="DUF4408"/>
</dbReference>
<comment type="caution">
    <text evidence="4">The sequence shown here is derived from an EMBL/GenBank/DDBJ whole genome shotgun (WGS) entry which is preliminary data.</text>
</comment>
<keyword evidence="2" id="KW-0812">Transmembrane</keyword>
<keyword evidence="2" id="KW-1133">Transmembrane helix</keyword>
<evidence type="ECO:0000313" key="5">
    <source>
        <dbReference type="Proteomes" id="UP000734854"/>
    </source>
</evidence>
<keyword evidence="2" id="KW-0472">Membrane</keyword>
<gene>
    <name evidence="4" type="ORF">ZIOFF_026693</name>
</gene>
<feature type="transmembrane region" description="Helical" evidence="2">
    <location>
        <begin position="21"/>
        <end position="40"/>
    </location>
</feature>
<dbReference type="AlphaFoldDB" id="A0A8J5L7J2"/>
<sequence length="250" mass="27901">MDSVKVEKLEAMERYRNGADRFLRVLVQFMLRALLLGLFMSSPNWLPCFFSSAKFFIAKAIAMAAGPKFVFMVSNVIIVVLVGESRLSKKPAERVEIYEEYLIKSQRAQSLAMAEVKEKEGFDDEAKEEALIEEKEEEVSEVEEEEEEVEGEGSLPAEELNRRVEDFIAKVNLQRQLEAKMLICSARKVAIEVLEKADSVDEKKGSDGDAVRPVEVVCRPMATTGSGGLKGRRRCEAQQGVPGGSGEIYP</sequence>
<evidence type="ECO:0000259" key="3">
    <source>
        <dbReference type="Pfam" id="PF14364"/>
    </source>
</evidence>
<feature type="compositionally biased region" description="Gly residues" evidence="1">
    <location>
        <begin position="241"/>
        <end position="250"/>
    </location>
</feature>
<feature type="region of interest" description="Disordered" evidence="1">
    <location>
        <begin position="222"/>
        <end position="250"/>
    </location>
</feature>
<protein>
    <recommendedName>
        <fullName evidence="3">DUF4408 domain-containing protein</fullName>
    </recommendedName>
</protein>
<dbReference type="PANTHER" id="PTHR35762">
    <property type="entry name" value="TRANSMEMBRANE PROTEIN"/>
    <property type="match status" value="1"/>
</dbReference>
<evidence type="ECO:0000256" key="2">
    <source>
        <dbReference type="SAM" id="Phobius"/>
    </source>
</evidence>
<organism evidence="4 5">
    <name type="scientific">Zingiber officinale</name>
    <name type="common">Ginger</name>
    <name type="synonym">Amomum zingiber</name>
    <dbReference type="NCBI Taxonomy" id="94328"/>
    <lineage>
        <taxon>Eukaryota</taxon>
        <taxon>Viridiplantae</taxon>
        <taxon>Streptophyta</taxon>
        <taxon>Embryophyta</taxon>
        <taxon>Tracheophyta</taxon>
        <taxon>Spermatophyta</taxon>
        <taxon>Magnoliopsida</taxon>
        <taxon>Liliopsida</taxon>
        <taxon>Zingiberales</taxon>
        <taxon>Zingiberaceae</taxon>
        <taxon>Zingiber</taxon>
    </lineage>
</organism>
<feature type="compositionally biased region" description="Acidic residues" evidence="1">
    <location>
        <begin position="134"/>
        <end position="151"/>
    </location>
</feature>
<dbReference type="Pfam" id="PF14364">
    <property type="entry name" value="DUF4408"/>
    <property type="match status" value="1"/>
</dbReference>
<dbReference type="EMBL" id="JACMSC010000007">
    <property type="protein sequence ID" value="KAG6516240.1"/>
    <property type="molecule type" value="Genomic_DNA"/>
</dbReference>
<name>A0A8J5L7J2_ZINOF</name>
<feature type="region of interest" description="Disordered" evidence="1">
    <location>
        <begin position="133"/>
        <end position="156"/>
    </location>
</feature>
<proteinExistence type="predicted"/>
<keyword evidence="5" id="KW-1185">Reference proteome</keyword>
<dbReference type="PANTHER" id="PTHR35762:SF2">
    <property type="entry name" value="TRANSMEMBRANE PROTEIN"/>
    <property type="match status" value="1"/>
</dbReference>
<accession>A0A8J5L7J2</accession>
<reference evidence="4 5" key="1">
    <citation type="submission" date="2020-08" db="EMBL/GenBank/DDBJ databases">
        <title>Plant Genome Project.</title>
        <authorList>
            <person name="Zhang R.-G."/>
        </authorList>
    </citation>
    <scope>NUCLEOTIDE SEQUENCE [LARGE SCALE GENOMIC DNA]</scope>
    <source>
        <tissue evidence="4">Rhizome</tissue>
    </source>
</reference>
<feature type="transmembrane region" description="Helical" evidence="2">
    <location>
        <begin position="60"/>
        <end position="82"/>
    </location>
</feature>
<feature type="domain" description="DUF4408" evidence="3">
    <location>
        <begin position="64"/>
        <end position="87"/>
    </location>
</feature>
<dbReference type="Proteomes" id="UP000734854">
    <property type="component" value="Unassembled WGS sequence"/>
</dbReference>
<evidence type="ECO:0000313" key="4">
    <source>
        <dbReference type="EMBL" id="KAG6516240.1"/>
    </source>
</evidence>
<evidence type="ECO:0000256" key="1">
    <source>
        <dbReference type="SAM" id="MobiDB-lite"/>
    </source>
</evidence>